<accession>A0A9W9T0F1</accession>
<sequence>MVMSGIKDMRACYDGSKPCIHARRIQNSMVYAIIGEPMNQRNGVDFNEDDRFFGSDIEG</sequence>
<proteinExistence type="predicted"/>
<gene>
    <name evidence="1" type="ORF">N7498_005693</name>
</gene>
<reference evidence="1" key="2">
    <citation type="journal article" date="2023" name="IMA Fungus">
        <title>Comparative genomic study of the Penicillium genus elucidates a diverse pangenome and 15 lateral gene transfer events.</title>
        <authorList>
            <person name="Petersen C."/>
            <person name="Sorensen T."/>
            <person name="Nielsen M.R."/>
            <person name="Sondergaard T.E."/>
            <person name="Sorensen J.L."/>
            <person name="Fitzpatrick D.A."/>
            <person name="Frisvad J.C."/>
            <person name="Nielsen K.L."/>
        </authorList>
    </citation>
    <scope>NUCLEOTIDE SEQUENCE</scope>
    <source>
        <strain evidence="1">IBT 15544</strain>
    </source>
</reference>
<dbReference type="Proteomes" id="UP001150904">
    <property type="component" value="Unassembled WGS sequence"/>
</dbReference>
<keyword evidence="2" id="KW-1185">Reference proteome</keyword>
<dbReference type="AlphaFoldDB" id="A0A9W9T0F1"/>
<comment type="caution">
    <text evidence="1">The sequence shown here is derived from an EMBL/GenBank/DDBJ whole genome shotgun (WGS) entry which is preliminary data.</text>
</comment>
<organism evidence="1 2">
    <name type="scientific">Penicillium cinerascens</name>
    <dbReference type="NCBI Taxonomy" id="70096"/>
    <lineage>
        <taxon>Eukaryota</taxon>
        <taxon>Fungi</taxon>
        <taxon>Dikarya</taxon>
        <taxon>Ascomycota</taxon>
        <taxon>Pezizomycotina</taxon>
        <taxon>Eurotiomycetes</taxon>
        <taxon>Eurotiomycetidae</taxon>
        <taxon>Eurotiales</taxon>
        <taxon>Aspergillaceae</taxon>
        <taxon>Penicillium</taxon>
    </lineage>
</organism>
<dbReference type="EMBL" id="JAPQKR010000012">
    <property type="protein sequence ID" value="KAJ5204814.1"/>
    <property type="molecule type" value="Genomic_DNA"/>
</dbReference>
<dbReference type="RefSeq" id="XP_058309293.1">
    <property type="nucleotide sequence ID" value="XM_058452755.1"/>
</dbReference>
<dbReference type="GeneID" id="83180056"/>
<evidence type="ECO:0000313" key="2">
    <source>
        <dbReference type="Proteomes" id="UP001150904"/>
    </source>
</evidence>
<name>A0A9W9T0F1_9EURO</name>
<protein>
    <submittedName>
        <fullName evidence="1">Uncharacterized protein</fullName>
    </submittedName>
</protein>
<evidence type="ECO:0000313" key="1">
    <source>
        <dbReference type="EMBL" id="KAJ5204814.1"/>
    </source>
</evidence>
<reference evidence="1" key="1">
    <citation type="submission" date="2022-12" db="EMBL/GenBank/DDBJ databases">
        <authorList>
            <person name="Petersen C."/>
        </authorList>
    </citation>
    <scope>NUCLEOTIDE SEQUENCE</scope>
    <source>
        <strain evidence="1">IBT 15544</strain>
    </source>
</reference>